<dbReference type="RefSeq" id="WP_167979922.1">
    <property type="nucleotide sequence ID" value="NZ_VSRL01000342.1"/>
</dbReference>
<dbReference type="Proteomes" id="UP001515943">
    <property type="component" value="Unassembled WGS sequence"/>
</dbReference>
<organism evidence="2 3">
    <name type="scientific">Lentzea indica</name>
    <dbReference type="NCBI Taxonomy" id="2604800"/>
    <lineage>
        <taxon>Bacteria</taxon>
        <taxon>Bacillati</taxon>
        <taxon>Actinomycetota</taxon>
        <taxon>Actinomycetes</taxon>
        <taxon>Pseudonocardiales</taxon>
        <taxon>Pseudonocardiaceae</taxon>
        <taxon>Lentzea</taxon>
    </lineage>
</organism>
<evidence type="ECO:0000313" key="3">
    <source>
        <dbReference type="Proteomes" id="UP001515943"/>
    </source>
</evidence>
<evidence type="ECO:0008006" key="4">
    <source>
        <dbReference type="Google" id="ProtNLM"/>
    </source>
</evidence>
<dbReference type="EMBL" id="VSRL01000342">
    <property type="protein sequence ID" value="NKE63334.1"/>
    <property type="molecule type" value="Genomic_DNA"/>
</dbReference>
<accession>A0ABX1FWW1</accession>
<name>A0ABX1FWW1_9PSEU</name>
<keyword evidence="3" id="KW-1185">Reference proteome</keyword>
<evidence type="ECO:0000256" key="1">
    <source>
        <dbReference type="SAM" id="Phobius"/>
    </source>
</evidence>
<sequence>MSEPLSAAAQVASLTRTAMSTMDALAGVSPANRPPHLAQLNGVLVVAVRQAQRVELNPATADQDADLWRLREPGYLRAICEHPPTHPNNVLVLLPVVLTWSALGVAEWRYVQQYTSSDAASRPPFFSDWLAQPWYLGPVLLSLVIVVTVLWIMLNHRRTWSSQRRADAIDRVAHRLEVDLLEPVAILRAQIGSSPEQQTRQAAATLAEAAQRLGE</sequence>
<gene>
    <name evidence="2" type="ORF">FXN61_44080</name>
</gene>
<keyword evidence="1" id="KW-1133">Transmembrane helix</keyword>
<keyword evidence="1" id="KW-0472">Membrane</keyword>
<feature type="transmembrane region" description="Helical" evidence="1">
    <location>
        <begin position="131"/>
        <end position="154"/>
    </location>
</feature>
<keyword evidence="1" id="KW-0812">Transmembrane</keyword>
<protein>
    <recommendedName>
        <fullName evidence="4">Sensor histidine kinase</fullName>
    </recommendedName>
</protein>
<comment type="caution">
    <text evidence="2">The sequence shown here is derived from an EMBL/GenBank/DDBJ whole genome shotgun (WGS) entry which is preliminary data.</text>
</comment>
<feature type="transmembrane region" description="Helical" evidence="1">
    <location>
        <begin position="90"/>
        <end position="111"/>
    </location>
</feature>
<reference evidence="2 3" key="1">
    <citation type="submission" date="2019-08" db="EMBL/GenBank/DDBJ databases">
        <title>Lentzea from Indian Himalayas.</title>
        <authorList>
            <person name="Mandal S."/>
            <person name="Mallick Gupta A."/>
            <person name="Maiti P.K."/>
            <person name="Sarkar J."/>
            <person name="Mandal S."/>
        </authorList>
    </citation>
    <scope>NUCLEOTIDE SEQUENCE [LARGE SCALE GENOMIC DNA]</scope>
    <source>
        <strain evidence="2 3">PSKA42</strain>
    </source>
</reference>
<proteinExistence type="predicted"/>
<feature type="non-terminal residue" evidence="2">
    <location>
        <position position="215"/>
    </location>
</feature>
<evidence type="ECO:0000313" key="2">
    <source>
        <dbReference type="EMBL" id="NKE63334.1"/>
    </source>
</evidence>